<organism evidence="2">
    <name type="scientific">plant metagenome</name>
    <dbReference type="NCBI Taxonomy" id="1297885"/>
    <lineage>
        <taxon>unclassified sequences</taxon>
        <taxon>metagenomes</taxon>
        <taxon>organismal metagenomes</taxon>
    </lineage>
</organism>
<evidence type="ECO:0000313" key="2">
    <source>
        <dbReference type="EMBL" id="VFR69522.1"/>
    </source>
</evidence>
<protein>
    <submittedName>
        <fullName evidence="2">Uncharacterized protein</fullName>
    </submittedName>
</protein>
<evidence type="ECO:0000313" key="1">
    <source>
        <dbReference type="EMBL" id="VFR46150.1"/>
    </source>
</evidence>
<gene>
    <name evidence="1" type="ORF">ANT2_0098</name>
    <name evidence="2" type="ORF">ANT3_0098</name>
</gene>
<dbReference type="EMBL" id="CAADID010000019">
    <property type="protein sequence ID" value="VFR69522.1"/>
    <property type="molecule type" value="Genomic_DNA"/>
</dbReference>
<reference evidence="2" key="1">
    <citation type="submission" date="2019-03" db="EMBL/GenBank/DDBJ databases">
        <authorList>
            <person name="Danneels B."/>
        </authorList>
    </citation>
    <scope>NUCLEOTIDE SEQUENCE</scope>
</reference>
<name>A0A484T2K5_9ZZZZ</name>
<dbReference type="EMBL" id="CAADIG010000020">
    <property type="protein sequence ID" value="VFR46150.1"/>
    <property type="molecule type" value="Genomic_DNA"/>
</dbReference>
<sequence length="49" mass="5737">MGHGARRRGTSGMWPGRQSKQMRIIFNLARCVHCRWQRFGCVEHSLFSC</sequence>
<dbReference type="AlphaFoldDB" id="A0A484T2K5"/>
<proteinExistence type="predicted"/>
<accession>A0A484T2K5</accession>